<accession>A0A1F6G1W9</accession>
<comment type="caution">
    <text evidence="1">The sequence shown here is derived from an EMBL/GenBank/DDBJ whole genome shotgun (WGS) entry which is preliminary data.</text>
</comment>
<dbReference type="Proteomes" id="UP000177320">
    <property type="component" value="Unassembled WGS sequence"/>
</dbReference>
<dbReference type="EMBL" id="MFNA01000024">
    <property type="protein sequence ID" value="OGG92101.1"/>
    <property type="molecule type" value="Genomic_DNA"/>
</dbReference>
<evidence type="ECO:0000313" key="2">
    <source>
        <dbReference type="Proteomes" id="UP000177320"/>
    </source>
</evidence>
<organism evidence="1 2">
    <name type="scientific">Candidatus Kuenenbacteria bacterium RIFCSPLOWO2_12_FULL_42_13</name>
    <dbReference type="NCBI Taxonomy" id="1798565"/>
    <lineage>
        <taxon>Bacteria</taxon>
        <taxon>Candidatus Kueneniibacteriota</taxon>
    </lineage>
</organism>
<reference evidence="1 2" key="1">
    <citation type="journal article" date="2016" name="Nat. Commun.">
        <title>Thousands of microbial genomes shed light on interconnected biogeochemical processes in an aquifer system.</title>
        <authorList>
            <person name="Anantharaman K."/>
            <person name="Brown C.T."/>
            <person name="Hug L.A."/>
            <person name="Sharon I."/>
            <person name="Castelle C.J."/>
            <person name="Probst A.J."/>
            <person name="Thomas B.C."/>
            <person name="Singh A."/>
            <person name="Wilkins M.J."/>
            <person name="Karaoz U."/>
            <person name="Brodie E.L."/>
            <person name="Williams K.H."/>
            <person name="Hubbard S.S."/>
            <person name="Banfield J.F."/>
        </authorList>
    </citation>
    <scope>NUCLEOTIDE SEQUENCE [LARGE SCALE GENOMIC DNA]</scope>
</reference>
<protein>
    <submittedName>
        <fullName evidence="1">Uncharacterized protein</fullName>
    </submittedName>
</protein>
<dbReference type="AlphaFoldDB" id="A0A1F6G1W9"/>
<evidence type="ECO:0000313" key="1">
    <source>
        <dbReference type="EMBL" id="OGG92101.1"/>
    </source>
</evidence>
<gene>
    <name evidence="1" type="ORF">A3H03_01165</name>
</gene>
<name>A0A1F6G1W9_9BACT</name>
<proteinExistence type="predicted"/>
<sequence length="85" mass="9462">MPPNCLKPRLGSAGQVLGGQFGETQNFTGFLYSGDFYATFSKKVAEKHTPQQLNNCGHSRAQTEYGLKTTALFQIFDSIYLPRQI</sequence>